<protein>
    <recommendedName>
        <fullName evidence="9">tRNA-dihydrouridine(16/17) synthase [NAD(P)(+)]</fullName>
        <ecNumber evidence="9">1.3.1.88</ecNumber>
    </recommendedName>
</protein>
<evidence type="ECO:0000313" key="16">
    <source>
        <dbReference type="EMBL" id="EJK76781.1"/>
    </source>
</evidence>
<organism evidence="16 17">
    <name type="scientific">Thalassiosira oceanica</name>
    <name type="common">Marine diatom</name>
    <dbReference type="NCBI Taxonomy" id="159749"/>
    <lineage>
        <taxon>Eukaryota</taxon>
        <taxon>Sar</taxon>
        <taxon>Stramenopiles</taxon>
        <taxon>Ochrophyta</taxon>
        <taxon>Bacillariophyta</taxon>
        <taxon>Coscinodiscophyceae</taxon>
        <taxon>Thalassiosirophycidae</taxon>
        <taxon>Thalassiosirales</taxon>
        <taxon>Thalassiosiraceae</taxon>
        <taxon>Thalassiosira</taxon>
    </lineage>
</organism>
<evidence type="ECO:0000256" key="9">
    <source>
        <dbReference type="ARBA" id="ARBA00038890"/>
    </source>
</evidence>
<evidence type="ECO:0000256" key="11">
    <source>
        <dbReference type="ARBA" id="ARBA00047652"/>
    </source>
</evidence>
<keyword evidence="6" id="KW-0560">Oxidoreductase</keyword>
<feature type="region of interest" description="Disordered" evidence="14">
    <location>
        <begin position="1"/>
        <end position="93"/>
    </location>
</feature>
<evidence type="ECO:0000256" key="3">
    <source>
        <dbReference type="ARBA" id="ARBA00022643"/>
    </source>
</evidence>
<feature type="domain" description="DUS-like FMN-binding" evidence="15">
    <location>
        <begin position="101"/>
        <end position="297"/>
    </location>
</feature>
<dbReference type="GO" id="GO:0102262">
    <property type="term" value="F:tRNA-dihydrouridine16 synthase activity"/>
    <property type="evidence" value="ECO:0007669"/>
    <property type="project" value="RHEA"/>
</dbReference>
<dbReference type="EMBL" id="AGNL01001707">
    <property type="protein sequence ID" value="EJK76781.1"/>
    <property type="molecule type" value="Genomic_DNA"/>
</dbReference>
<dbReference type="PROSITE" id="PS01136">
    <property type="entry name" value="UPF0034"/>
    <property type="match status" value="1"/>
</dbReference>
<evidence type="ECO:0000256" key="5">
    <source>
        <dbReference type="ARBA" id="ARBA00022857"/>
    </source>
</evidence>
<keyword evidence="5" id="KW-0521">NADP</keyword>
<dbReference type="EC" id="1.3.1.88" evidence="9"/>
<comment type="similarity">
    <text evidence="8">Belongs to the Dus family. Dus1 subfamily.</text>
</comment>
<proteinExistence type="inferred from homology"/>
<comment type="catalytic activity">
    <reaction evidence="13">
        <text>5,6-dihydrouridine(17) in tRNA + NADP(+) = uridine(17) in tRNA + NADPH + H(+)</text>
        <dbReference type="Rhea" id="RHEA:53368"/>
        <dbReference type="Rhea" id="RHEA-COMP:13541"/>
        <dbReference type="Rhea" id="RHEA-COMP:13542"/>
        <dbReference type="ChEBI" id="CHEBI:15378"/>
        <dbReference type="ChEBI" id="CHEBI:57783"/>
        <dbReference type="ChEBI" id="CHEBI:58349"/>
        <dbReference type="ChEBI" id="CHEBI:65315"/>
        <dbReference type="ChEBI" id="CHEBI:74443"/>
        <dbReference type="EC" id="1.3.1.88"/>
    </reaction>
    <physiologicalReaction direction="right-to-left" evidence="13">
        <dbReference type="Rhea" id="RHEA:53370"/>
    </physiologicalReaction>
</comment>
<dbReference type="AlphaFoldDB" id="K0TN30"/>
<accession>K0TN30</accession>
<dbReference type="Proteomes" id="UP000266841">
    <property type="component" value="Unassembled WGS sequence"/>
</dbReference>
<dbReference type="GO" id="GO:0102263">
    <property type="term" value="F:tRNA-dihydrouridine17 synthase activity"/>
    <property type="evidence" value="ECO:0007669"/>
    <property type="project" value="RHEA"/>
</dbReference>
<name>K0TN30_THAOC</name>
<evidence type="ECO:0000256" key="2">
    <source>
        <dbReference type="ARBA" id="ARBA00022630"/>
    </source>
</evidence>
<comment type="catalytic activity">
    <reaction evidence="11">
        <text>5,6-dihydrouridine(16) in tRNA + NADP(+) = uridine(16) in tRNA + NADPH + H(+)</text>
        <dbReference type="Rhea" id="RHEA:53376"/>
        <dbReference type="Rhea" id="RHEA-COMP:13543"/>
        <dbReference type="Rhea" id="RHEA-COMP:13544"/>
        <dbReference type="ChEBI" id="CHEBI:15378"/>
        <dbReference type="ChEBI" id="CHEBI:57783"/>
        <dbReference type="ChEBI" id="CHEBI:58349"/>
        <dbReference type="ChEBI" id="CHEBI:65315"/>
        <dbReference type="ChEBI" id="CHEBI:74443"/>
        <dbReference type="EC" id="1.3.1.88"/>
    </reaction>
    <physiologicalReaction direction="right-to-left" evidence="11">
        <dbReference type="Rhea" id="RHEA:53378"/>
    </physiologicalReaction>
</comment>
<keyword evidence="4" id="KW-0819">tRNA processing</keyword>
<comment type="caution">
    <text evidence="16">The sequence shown here is derived from an EMBL/GenBank/DDBJ whole genome shotgun (WGS) entry which is preliminary data.</text>
</comment>
<dbReference type="OrthoDB" id="272303at2759"/>
<dbReference type="SUPFAM" id="SSF51395">
    <property type="entry name" value="FMN-linked oxidoreductases"/>
    <property type="match status" value="1"/>
</dbReference>
<keyword evidence="7" id="KW-0520">NAD</keyword>
<keyword evidence="17" id="KW-1185">Reference proteome</keyword>
<feature type="compositionally biased region" description="Basic residues" evidence="14">
    <location>
        <begin position="39"/>
        <end position="50"/>
    </location>
</feature>
<keyword evidence="2" id="KW-0285">Flavoprotein</keyword>
<dbReference type="InterPro" id="IPR018517">
    <property type="entry name" value="tRNA_hU_synthase_CS"/>
</dbReference>
<dbReference type="GO" id="GO:0050660">
    <property type="term" value="F:flavin adenine dinucleotide binding"/>
    <property type="evidence" value="ECO:0007669"/>
    <property type="project" value="InterPro"/>
</dbReference>
<gene>
    <name evidence="16" type="ORF">THAOC_01440</name>
</gene>
<evidence type="ECO:0000256" key="4">
    <source>
        <dbReference type="ARBA" id="ARBA00022694"/>
    </source>
</evidence>
<comment type="cofactor">
    <cofactor evidence="1">
        <name>FMN</name>
        <dbReference type="ChEBI" id="CHEBI:58210"/>
    </cofactor>
</comment>
<feature type="compositionally biased region" description="Basic and acidic residues" evidence="14">
    <location>
        <begin position="28"/>
        <end position="38"/>
    </location>
</feature>
<evidence type="ECO:0000313" key="17">
    <source>
        <dbReference type="Proteomes" id="UP000266841"/>
    </source>
</evidence>
<dbReference type="Gene3D" id="3.20.20.70">
    <property type="entry name" value="Aldolase class I"/>
    <property type="match status" value="1"/>
</dbReference>
<evidence type="ECO:0000256" key="14">
    <source>
        <dbReference type="SAM" id="MobiDB-lite"/>
    </source>
</evidence>
<evidence type="ECO:0000256" key="1">
    <source>
        <dbReference type="ARBA" id="ARBA00001917"/>
    </source>
</evidence>
<sequence>MGGDGTAKAKKKQKVIRSDCGSDGDPSGDGRRADDLSSVKKKKKKKKKRHRGEEGASAIDGFAKRKKKKRRGGEETRTGADGRGLRVGVSSSMPQVRSPHFAYTPMMSAKQFVKEASEADLGGHRTVANANICDFQTIPEDRPLVCHFSANDPQDFVSAAKLVEPVCDAIDLNLGCPQRTAYLGHFGSYLLGNEDRQLVVNIVKAATGAVGIPIFVKIRLLDTVEETADLCRQLREAGASLVAIHARYRASWERTGPGARDGPAHLDQVKIIKSHFPDFPIISNGNVRVRNCVDRVLSLFKQLNISRAYRLGMMLYKTKN</sequence>
<feature type="compositionally biased region" description="Basic and acidic residues" evidence="14">
    <location>
        <begin position="72"/>
        <end position="84"/>
    </location>
</feature>
<dbReference type="CDD" id="cd02801">
    <property type="entry name" value="DUS_like_FMN"/>
    <property type="match status" value="1"/>
</dbReference>
<evidence type="ECO:0000256" key="12">
    <source>
        <dbReference type="ARBA" id="ARBA00048934"/>
    </source>
</evidence>
<dbReference type="Pfam" id="PF01207">
    <property type="entry name" value="Dus"/>
    <property type="match status" value="1"/>
</dbReference>
<dbReference type="eggNOG" id="KOG2335">
    <property type="taxonomic scope" value="Eukaryota"/>
</dbReference>
<dbReference type="PANTHER" id="PTHR11082">
    <property type="entry name" value="TRNA-DIHYDROURIDINE SYNTHASE"/>
    <property type="match status" value="1"/>
</dbReference>
<comment type="catalytic activity">
    <reaction evidence="12">
        <text>5,6-dihydrouridine(16) in tRNA + NAD(+) = uridine(16) in tRNA + NADH + H(+)</text>
        <dbReference type="Rhea" id="RHEA:53380"/>
        <dbReference type="Rhea" id="RHEA-COMP:13543"/>
        <dbReference type="Rhea" id="RHEA-COMP:13544"/>
        <dbReference type="ChEBI" id="CHEBI:15378"/>
        <dbReference type="ChEBI" id="CHEBI:57540"/>
        <dbReference type="ChEBI" id="CHEBI:57945"/>
        <dbReference type="ChEBI" id="CHEBI:65315"/>
        <dbReference type="ChEBI" id="CHEBI:74443"/>
        <dbReference type="EC" id="1.3.1.88"/>
    </reaction>
    <physiologicalReaction direction="right-to-left" evidence="12">
        <dbReference type="Rhea" id="RHEA:53382"/>
    </physiologicalReaction>
</comment>
<dbReference type="InterPro" id="IPR013785">
    <property type="entry name" value="Aldolase_TIM"/>
</dbReference>
<evidence type="ECO:0000256" key="13">
    <source>
        <dbReference type="ARBA" id="ARBA00049467"/>
    </source>
</evidence>
<evidence type="ECO:0000256" key="6">
    <source>
        <dbReference type="ARBA" id="ARBA00023002"/>
    </source>
</evidence>
<evidence type="ECO:0000256" key="10">
    <source>
        <dbReference type="ARBA" id="ARBA00047287"/>
    </source>
</evidence>
<keyword evidence="3" id="KW-0288">FMN</keyword>
<reference evidence="16 17" key="1">
    <citation type="journal article" date="2012" name="Genome Biol.">
        <title>Genome and low-iron response of an oceanic diatom adapted to chronic iron limitation.</title>
        <authorList>
            <person name="Lommer M."/>
            <person name="Specht M."/>
            <person name="Roy A.S."/>
            <person name="Kraemer L."/>
            <person name="Andreson R."/>
            <person name="Gutowska M.A."/>
            <person name="Wolf J."/>
            <person name="Bergner S.V."/>
            <person name="Schilhabel M.B."/>
            <person name="Klostermeier U.C."/>
            <person name="Beiko R.G."/>
            <person name="Rosenstiel P."/>
            <person name="Hippler M."/>
            <person name="Laroche J."/>
        </authorList>
    </citation>
    <scope>NUCLEOTIDE SEQUENCE [LARGE SCALE GENOMIC DNA]</scope>
    <source>
        <strain evidence="16 17">CCMP1005</strain>
    </source>
</reference>
<comment type="catalytic activity">
    <reaction evidence="10">
        <text>5,6-dihydrouridine(17) in tRNA + NAD(+) = uridine(17) in tRNA + NADH + H(+)</text>
        <dbReference type="Rhea" id="RHEA:53372"/>
        <dbReference type="Rhea" id="RHEA-COMP:13541"/>
        <dbReference type="Rhea" id="RHEA-COMP:13542"/>
        <dbReference type="ChEBI" id="CHEBI:15378"/>
        <dbReference type="ChEBI" id="CHEBI:57540"/>
        <dbReference type="ChEBI" id="CHEBI:57945"/>
        <dbReference type="ChEBI" id="CHEBI:65315"/>
        <dbReference type="ChEBI" id="CHEBI:74443"/>
        <dbReference type="EC" id="1.3.1.88"/>
    </reaction>
    <physiologicalReaction direction="right-to-left" evidence="10">
        <dbReference type="Rhea" id="RHEA:53374"/>
    </physiologicalReaction>
</comment>
<dbReference type="InterPro" id="IPR035587">
    <property type="entry name" value="DUS-like_FMN-bd"/>
</dbReference>
<evidence type="ECO:0000256" key="8">
    <source>
        <dbReference type="ARBA" id="ARBA00038313"/>
    </source>
</evidence>
<evidence type="ECO:0000259" key="15">
    <source>
        <dbReference type="Pfam" id="PF01207"/>
    </source>
</evidence>
<dbReference type="PANTHER" id="PTHR11082:SF5">
    <property type="entry name" value="TRNA-DIHYDROURIDINE(16_17) SYNTHASE [NAD(P)(+)]-LIKE"/>
    <property type="match status" value="1"/>
</dbReference>
<evidence type="ECO:0000256" key="7">
    <source>
        <dbReference type="ARBA" id="ARBA00023027"/>
    </source>
</evidence>